<reference evidence="1" key="1">
    <citation type="journal article" date="2014" name="Front. Microbiol.">
        <title>High frequency of phylogenetically diverse reductive dehalogenase-homologous genes in deep subseafloor sedimentary metagenomes.</title>
        <authorList>
            <person name="Kawai M."/>
            <person name="Futagami T."/>
            <person name="Toyoda A."/>
            <person name="Takaki Y."/>
            <person name="Nishi S."/>
            <person name="Hori S."/>
            <person name="Arai W."/>
            <person name="Tsubouchi T."/>
            <person name="Morono Y."/>
            <person name="Uchiyama I."/>
            <person name="Ito T."/>
            <person name="Fujiyama A."/>
            <person name="Inagaki F."/>
            <person name="Takami H."/>
        </authorList>
    </citation>
    <scope>NUCLEOTIDE SEQUENCE</scope>
    <source>
        <strain evidence="1">Expedition CK06-06</strain>
    </source>
</reference>
<dbReference type="AlphaFoldDB" id="X0UY47"/>
<accession>X0UY47</accession>
<evidence type="ECO:0000313" key="1">
    <source>
        <dbReference type="EMBL" id="GAF93360.1"/>
    </source>
</evidence>
<name>X0UY47_9ZZZZ</name>
<feature type="non-terminal residue" evidence="1">
    <location>
        <position position="1"/>
    </location>
</feature>
<feature type="non-terminal residue" evidence="1">
    <location>
        <position position="66"/>
    </location>
</feature>
<dbReference type="EMBL" id="BARS01014434">
    <property type="protein sequence ID" value="GAF93360.1"/>
    <property type="molecule type" value="Genomic_DNA"/>
</dbReference>
<proteinExistence type="predicted"/>
<gene>
    <name evidence="1" type="ORF">S01H1_24338</name>
</gene>
<comment type="caution">
    <text evidence="1">The sequence shown here is derived from an EMBL/GenBank/DDBJ whole genome shotgun (WGS) entry which is preliminary data.</text>
</comment>
<protein>
    <submittedName>
        <fullName evidence="1">Uncharacterized protein</fullName>
    </submittedName>
</protein>
<organism evidence="1">
    <name type="scientific">marine sediment metagenome</name>
    <dbReference type="NCBI Taxonomy" id="412755"/>
    <lineage>
        <taxon>unclassified sequences</taxon>
        <taxon>metagenomes</taxon>
        <taxon>ecological metagenomes</taxon>
    </lineage>
</organism>
<sequence>GHASELRLRCENGALYQERSGKQFLGRLSVKGPLYFSACAFGTRLDASQHLVRSMNLWNEFFEEAP</sequence>